<name>A0A0G1IW48_9BACT</name>
<keyword evidence="1" id="KW-0812">Transmembrane</keyword>
<feature type="transmembrane region" description="Helical" evidence="1">
    <location>
        <begin position="45"/>
        <end position="67"/>
    </location>
</feature>
<reference evidence="2 3" key="1">
    <citation type="journal article" date="2015" name="Nature">
        <title>rRNA introns, odd ribosomes, and small enigmatic genomes across a large radiation of phyla.</title>
        <authorList>
            <person name="Brown C.T."/>
            <person name="Hug L.A."/>
            <person name="Thomas B.C."/>
            <person name="Sharon I."/>
            <person name="Castelle C.J."/>
            <person name="Singh A."/>
            <person name="Wilkins M.J."/>
            <person name="Williams K.H."/>
            <person name="Banfield J.F."/>
        </authorList>
    </citation>
    <scope>NUCLEOTIDE SEQUENCE [LARGE SCALE GENOMIC DNA]</scope>
</reference>
<protein>
    <submittedName>
        <fullName evidence="2">Uncharacterized protein</fullName>
    </submittedName>
</protein>
<dbReference type="EMBL" id="LCIT01000005">
    <property type="protein sequence ID" value="KKT63300.1"/>
    <property type="molecule type" value="Genomic_DNA"/>
</dbReference>
<dbReference type="AlphaFoldDB" id="A0A0G1IW48"/>
<sequence length="103" mass="11944">MIKQKFLITGFFYGLIFESLGADVLGFYLLPAMAVTFLYAKLPFTLRAVNAFSAFVFGFFLMIFWASFKNGWKAPSLKFTWHIFIYVSLLLILLYTFSHAEKK</sequence>
<organism evidence="2 3">
    <name type="scientific">Candidatus Giovannonibacteria bacterium GW2011_GWA2_44_26</name>
    <dbReference type="NCBI Taxonomy" id="1618648"/>
    <lineage>
        <taxon>Bacteria</taxon>
        <taxon>Candidatus Giovannoniibacteriota</taxon>
    </lineage>
</organism>
<comment type="caution">
    <text evidence="2">The sequence shown here is derived from an EMBL/GenBank/DDBJ whole genome shotgun (WGS) entry which is preliminary data.</text>
</comment>
<keyword evidence="1" id="KW-0472">Membrane</keyword>
<evidence type="ECO:0000256" key="1">
    <source>
        <dbReference type="SAM" id="Phobius"/>
    </source>
</evidence>
<keyword evidence="1" id="KW-1133">Transmembrane helix</keyword>
<evidence type="ECO:0000313" key="3">
    <source>
        <dbReference type="Proteomes" id="UP000033945"/>
    </source>
</evidence>
<evidence type="ECO:0000313" key="2">
    <source>
        <dbReference type="EMBL" id="KKT63300.1"/>
    </source>
</evidence>
<dbReference type="Proteomes" id="UP000033945">
    <property type="component" value="Unassembled WGS sequence"/>
</dbReference>
<proteinExistence type="predicted"/>
<feature type="transmembrane region" description="Helical" evidence="1">
    <location>
        <begin position="79"/>
        <end position="97"/>
    </location>
</feature>
<gene>
    <name evidence="2" type="ORF">UW55_C0005G0015</name>
</gene>
<accession>A0A0G1IW48</accession>